<proteinExistence type="predicted"/>
<dbReference type="PANTHER" id="PTHR43428:SF1">
    <property type="entry name" value="ARSENATE REDUCTASE"/>
    <property type="match status" value="1"/>
</dbReference>
<reference evidence="3 4" key="1">
    <citation type="submission" date="2023-02" db="EMBL/GenBank/DDBJ databases">
        <title>Dictyobacter halimunensis sp. nov., a new member of the class Ktedonobacteria from forest soil in a geothermal area.</title>
        <authorList>
            <person name="Rachmania M.K."/>
            <person name="Ningsih F."/>
            <person name="Sakai Y."/>
            <person name="Yabe S."/>
            <person name="Yokota A."/>
            <person name="Sjamsuridzal W."/>
        </authorList>
    </citation>
    <scope>NUCLEOTIDE SEQUENCE [LARGE SCALE GENOMIC DNA]</scope>
    <source>
        <strain evidence="3 4">S3.2.2.5</strain>
    </source>
</reference>
<evidence type="ECO:0000313" key="3">
    <source>
        <dbReference type="EMBL" id="GLV56834.1"/>
    </source>
</evidence>
<sequence>MMDAPLSTASMPAFLKLLAHELRWNIVTLLAQSDRSVQEIIHILHEPQNVVSYHLRQLREHHLIKERRSSADERSLYYSLDLETLRALYLSAGAVLHPAIGSLEVPSDPQQWPRPERPLRVLFLCTHNSARSLLAEALLRQMSKGRVEVASAGTEPTGIHPSTLQVLTSLRIDQAHLRSKHLDEVKDQHFDYVITVCDRVREVCPAWPGTSECIHWSIPDPAQEEENGQAFADTAAQLTTRTRYFLTVVERQYRQHSADTTQQ</sequence>
<dbReference type="SUPFAM" id="SSF46785">
    <property type="entry name" value="Winged helix' DNA-binding domain"/>
    <property type="match status" value="1"/>
</dbReference>
<dbReference type="SUPFAM" id="SSF52788">
    <property type="entry name" value="Phosphotyrosine protein phosphatases I"/>
    <property type="match status" value="1"/>
</dbReference>
<dbReference type="Pfam" id="PF01022">
    <property type="entry name" value="HTH_5"/>
    <property type="match status" value="1"/>
</dbReference>
<dbReference type="InterPro" id="IPR001845">
    <property type="entry name" value="HTH_ArsR_DNA-bd_dom"/>
</dbReference>
<evidence type="ECO:0000259" key="2">
    <source>
        <dbReference type="PROSITE" id="PS50987"/>
    </source>
</evidence>
<dbReference type="InterPro" id="IPR036390">
    <property type="entry name" value="WH_DNA-bd_sf"/>
</dbReference>
<dbReference type="CDD" id="cd00090">
    <property type="entry name" value="HTH_ARSR"/>
    <property type="match status" value="1"/>
</dbReference>
<evidence type="ECO:0000256" key="1">
    <source>
        <dbReference type="ARBA" id="ARBA00022849"/>
    </source>
</evidence>
<name>A0ABQ6FRE2_9CHLR</name>
<dbReference type="Gene3D" id="1.10.10.10">
    <property type="entry name" value="Winged helix-like DNA-binding domain superfamily/Winged helix DNA-binding domain"/>
    <property type="match status" value="1"/>
</dbReference>
<dbReference type="RefSeq" id="WP_338252470.1">
    <property type="nucleotide sequence ID" value="NZ_BSRI01000002.1"/>
</dbReference>
<protein>
    <submittedName>
        <fullName evidence="3">ArsR family transcriptional regulator</fullName>
    </submittedName>
</protein>
<evidence type="ECO:0000313" key="4">
    <source>
        <dbReference type="Proteomes" id="UP001344906"/>
    </source>
</evidence>
<dbReference type="InterPro" id="IPR036196">
    <property type="entry name" value="Ptyr_pPase_sf"/>
</dbReference>
<dbReference type="PROSITE" id="PS50987">
    <property type="entry name" value="HTH_ARSR_2"/>
    <property type="match status" value="1"/>
</dbReference>
<accession>A0ABQ6FRE2</accession>
<keyword evidence="1" id="KW-0059">Arsenical resistance</keyword>
<dbReference type="InterPro" id="IPR011991">
    <property type="entry name" value="ArsR-like_HTH"/>
</dbReference>
<dbReference type="Gene3D" id="3.40.50.2300">
    <property type="match status" value="1"/>
</dbReference>
<feature type="domain" description="HTH arsR-type" evidence="2">
    <location>
        <begin position="3"/>
        <end position="100"/>
    </location>
</feature>
<keyword evidence="4" id="KW-1185">Reference proteome</keyword>
<dbReference type="CDD" id="cd16345">
    <property type="entry name" value="LMWP_ArsC"/>
    <property type="match status" value="1"/>
</dbReference>
<dbReference type="Proteomes" id="UP001344906">
    <property type="component" value="Unassembled WGS sequence"/>
</dbReference>
<dbReference type="InterPro" id="IPR023485">
    <property type="entry name" value="Ptyr_pPase"/>
</dbReference>
<gene>
    <name evidence="3" type="ORF">KDH_36730</name>
</gene>
<dbReference type="SMART" id="SM00226">
    <property type="entry name" value="LMWPc"/>
    <property type="match status" value="1"/>
</dbReference>
<dbReference type="EMBL" id="BSRI01000002">
    <property type="protein sequence ID" value="GLV56834.1"/>
    <property type="molecule type" value="Genomic_DNA"/>
</dbReference>
<dbReference type="InterPro" id="IPR036388">
    <property type="entry name" value="WH-like_DNA-bd_sf"/>
</dbReference>
<organism evidence="3 4">
    <name type="scientific">Dictyobacter halimunensis</name>
    <dbReference type="NCBI Taxonomy" id="3026934"/>
    <lineage>
        <taxon>Bacteria</taxon>
        <taxon>Bacillati</taxon>
        <taxon>Chloroflexota</taxon>
        <taxon>Ktedonobacteria</taxon>
        <taxon>Ktedonobacterales</taxon>
        <taxon>Dictyobacteraceae</taxon>
        <taxon>Dictyobacter</taxon>
    </lineage>
</organism>
<dbReference type="PANTHER" id="PTHR43428">
    <property type="entry name" value="ARSENATE REDUCTASE"/>
    <property type="match status" value="1"/>
</dbReference>
<comment type="caution">
    <text evidence="3">The sequence shown here is derived from an EMBL/GenBank/DDBJ whole genome shotgun (WGS) entry which is preliminary data.</text>
</comment>
<dbReference type="Pfam" id="PF01451">
    <property type="entry name" value="LMWPc"/>
    <property type="match status" value="1"/>
</dbReference>
<dbReference type="SMART" id="SM00418">
    <property type="entry name" value="HTH_ARSR"/>
    <property type="match status" value="1"/>
</dbReference>